<dbReference type="GO" id="GO:0032259">
    <property type="term" value="P:methylation"/>
    <property type="evidence" value="ECO:0007669"/>
    <property type="project" value="UniProtKB-KW"/>
</dbReference>
<reference evidence="4 5" key="1">
    <citation type="journal article" date="2023" name="Front. Microbiol.">
        <title>Phylogeography and host specificity of Pasteurellaceae pathogenic to sea-farmed fish in the north-east Atlantic.</title>
        <authorList>
            <person name="Gulla S."/>
            <person name="Colquhoun D.J."/>
            <person name="Olsen A.B."/>
            <person name="Spilsberg B."/>
            <person name="Lagesen K."/>
            <person name="Aakesson C.P."/>
            <person name="Strom S."/>
            <person name="Manji F."/>
            <person name="Birkbeck T.H."/>
            <person name="Nilsen H.K."/>
        </authorList>
    </citation>
    <scope>NUCLEOTIDE SEQUENCE [LARGE SCALE GENOMIC DNA]</scope>
    <source>
        <strain evidence="4 5">NVIB3131</strain>
    </source>
</reference>
<proteinExistence type="predicted"/>
<organism evidence="4 5">
    <name type="scientific">Phocoenobacter atlanticus subsp. atlanticus</name>
    <dbReference type="NCBI Taxonomy" id="3061285"/>
    <lineage>
        <taxon>Bacteria</taxon>
        <taxon>Pseudomonadati</taxon>
        <taxon>Pseudomonadota</taxon>
        <taxon>Gammaproteobacteria</taxon>
        <taxon>Pasteurellales</taxon>
        <taxon>Pasteurellaceae</taxon>
        <taxon>Phocoenobacter</taxon>
        <taxon>Phocoenobacter atlanticus</taxon>
    </lineage>
</organism>
<protein>
    <submittedName>
        <fullName evidence="4">DUF6094 domain-containing protein</fullName>
    </submittedName>
</protein>
<feature type="domain" description="DUF6094" evidence="3">
    <location>
        <begin position="16"/>
        <end position="195"/>
    </location>
</feature>
<dbReference type="Pfam" id="PF19587">
    <property type="entry name" value="DUF6094"/>
    <property type="match status" value="1"/>
</dbReference>
<evidence type="ECO:0000259" key="3">
    <source>
        <dbReference type="Pfam" id="PF19587"/>
    </source>
</evidence>
<dbReference type="GO" id="GO:0008168">
    <property type="term" value="F:methyltransferase activity"/>
    <property type="evidence" value="ECO:0007669"/>
    <property type="project" value="UniProtKB-KW"/>
</dbReference>
<name>A0AAW8C8Y7_9PAST</name>
<evidence type="ECO:0000313" key="4">
    <source>
        <dbReference type="EMBL" id="MDP8148271.1"/>
    </source>
</evidence>
<dbReference type="AlphaFoldDB" id="A0AAW8C8Y7"/>
<keyword evidence="1" id="KW-0489">Methyltransferase</keyword>
<comment type="caution">
    <text evidence="4">The sequence shown here is derived from an EMBL/GenBank/DDBJ whole genome shotgun (WGS) entry which is preliminary data.</text>
</comment>
<dbReference type="CDD" id="cd02440">
    <property type="entry name" value="AdoMet_MTases"/>
    <property type="match status" value="1"/>
</dbReference>
<dbReference type="GO" id="GO:0003676">
    <property type="term" value="F:nucleic acid binding"/>
    <property type="evidence" value="ECO:0007669"/>
    <property type="project" value="InterPro"/>
</dbReference>
<gene>
    <name evidence="4" type="ORF">QJU57_04135</name>
</gene>
<sequence length="360" mass="40849">MYNSATTLMHPIEARNHAKNGFFPTDIGSIDIILSKLIPNDDRVNILDPCCGEGEALSQFKTIYPNAKTYGIELNNQRYEVAKKILDKAYYSDVYDVNLGRNQFDLLFLNPPYGNDMADKFSNEKTERLEHKFLNLTFSTLKANGVLVYIVPKRSIDEPRIKWLLARFDNITIHNAGVDTYNQVIIIGTKLQKQRGVNLAMISSLQKQKDEIDILAPHPSIYYNVPNSNTKPKIIVKHLTNLGVADIASRYCGQWAYFNSLFTHTNDNEFKKPLHSLSDWHLALLITSGAVQGIIDNGKRKLLVKGITKKIKQNKHSEMIDPKDDSLTTIIESKDRFSAQIKAIDIDHNSPTFGQIITIR</sequence>
<keyword evidence="2" id="KW-0808">Transferase</keyword>
<evidence type="ECO:0000256" key="1">
    <source>
        <dbReference type="ARBA" id="ARBA00022603"/>
    </source>
</evidence>
<dbReference type="EMBL" id="JASAXT010000005">
    <property type="protein sequence ID" value="MDP8148271.1"/>
    <property type="molecule type" value="Genomic_DNA"/>
</dbReference>
<evidence type="ECO:0000256" key="2">
    <source>
        <dbReference type="ARBA" id="ARBA00022679"/>
    </source>
</evidence>
<dbReference type="PROSITE" id="PS00092">
    <property type="entry name" value="N6_MTASE"/>
    <property type="match status" value="1"/>
</dbReference>
<dbReference type="PRINTS" id="PR00507">
    <property type="entry name" value="N12N6MTFRASE"/>
</dbReference>
<keyword evidence="5" id="KW-1185">Reference proteome</keyword>
<evidence type="ECO:0000313" key="5">
    <source>
        <dbReference type="Proteomes" id="UP001226020"/>
    </source>
</evidence>
<dbReference type="Proteomes" id="UP001226020">
    <property type="component" value="Unassembled WGS sequence"/>
</dbReference>
<dbReference type="Gene3D" id="3.40.50.150">
    <property type="entry name" value="Vaccinia Virus protein VP39"/>
    <property type="match status" value="1"/>
</dbReference>
<accession>A0AAW8C8Y7</accession>
<dbReference type="InterPro" id="IPR046076">
    <property type="entry name" value="DUF6094"/>
</dbReference>
<dbReference type="InterPro" id="IPR002052">
    <property type="entry name" value="DNA_methylase_N6_adenine_CS"/>
</dbReference>
<dbReference type="RefSeq" id="WP_306351430.1">
    <property type="nucleotide sequence ID" value="NZ_JASAWV010000005.1"/>
</dbReference>
<dbReference type="SUPFAM" id="SSF53335">
    <property type="entry name" value="S-adenosyl-L-methionine-dependent methyltransferases"/>
    <property type="match status" value="1"/>
</dbReference>
<dbReference type="InterPro" id="IPR029063">
    <property type="entry name" value="SAM-dependent_MTases_sf"/>
</dbReference>